<dbReference type="HOGENOM" id="CLU_013560_5_0_4"/>
<dbReference type="Pfam" id="PF02719">
    <property type="entry name" value="Polysacc_synt_2"/>
    <property type="match status" value="1"/>
</dbReference>
<dbReference type="Gene3D" id="3.40.50.720">
    <property type="entry name" value="NAD(P)-binding Rossmann-like Domain"/>
    <property type="match status" value="2"/>
</dbReference>
<dbReference type="Proteomes" id="UP000031637">
    <property type="component" value="Chromosome"/>
</dbReference>
<feature type="domain" description="Polysaccharide biosynthesis protein CapD-like" evidence="3">
    <location>
        <begin position="280"/>
        <end position="564"/>
    </location>
</feature>
<keyword evidence="2" id="KW-0812">Transmembrane</keyword>
<keyword evidence="2" id="KW-0472">Membrane</keyword>
<dbReference type="CDD" id="cd05237">
    <property type="entry name" value="UDP_invert_4-6DH_SDR_e"/>
    <property type="match status" value="1"/>
</dbReference>
<dbReference type="AlphaFoldDB" id="W0SI37"/>
<name>W0SI37_9PROT</name>
<proteinExistence type="inferred from homology"/>
<feature type="transmembrane region" description="Helical" evidence="2">
    <location>
        <begin position="106"/>
        <end position="126"/>
    </location>
</feature>
<dbReference type="EMBL" id="AP012547">
    <property type="protein sequence ID" value="BAO31114.1"/>
    <property type="molecule type" value="Genomic_DNA"/>
</dbReference>
<gene>
    <name evidence="4" type="ORF">SUTH_03344</name>
</gene>
<dbReference type="OrthoDB" id="9803111at2"/>
<dbReference type="InterPro" id="IPR036291">
    <property type="entry name" value="NAD(P)-bd_dom_sf"/>
</dbReference>
<dbReference type="InterPro" id="IPR051203">
    <property type="entry name" value="Polysaccharide_Synthase-Rel"/>
</dbReference>
<dbReference type="InterPro" id="IPR003869">
    <property type="entry name" value="Polysac_CapD-like"/>
</dbReference>
<evidence type="ECO:0000259" key="3">
    <source>
        <dbReference type="Pfam" id="PF02719"/>
    </source>
</evidence>
<feature type="transmembrane region" description="Helical" evidence="2">
    <location>
        <begin position="76"/>
        <end position="94"/>
    </location>
</feature>
<dbReference type="RefSeq" id="WP_041100847.1">
    <property type="nucleotide sequence ID" value="NZ_AP012547.1"/>
</dbReference>
<sequence length="607" mass="65622">MNPRSLTASLHDLCAAAIAWMAGYALRFNFDIPPSFVEAMWNNLLWAIPLQAVIFHGFGLYRGIWRFASIPDLRRIALAAGTAGLAIPAVLLMFQRLNDVPRSVLVLHPLLLVLIMGGSRFLYRAWRDGQLVSPRRFNAEPVIVMGAGGAGAALLRDLAGSQRWRAVGLLDDDPAKLRLQLQGVSVLGQLDSVARVAAAHQVATVIVAMPSASPSARRHAVELVVGAGLKALTVPALADVLSGRVTAAEVRQVELEDLLGREQVLLDNEGLKEQLTGKSILVTGAGGSIGSELCRQIIRFAPAKLVFLEQSEFALYSIEQEFAGQPVCCVVGDVKDSSRLEAVFAEHKPDVVFHAAAYKHVPLMESANAWEAVRNNVRGTLNVARAALASGTSEFVLISTDKAVNPTNVMGASKRLAEVVCRAVQTQASATRFVMVRFGNVLGSSGSVIPRFRQQIAAGGPVTVTHPDIIRYFMLIPEAAQLVLQAGLIASRQQEGGQIFVLDMGEPVKIVDLARDLIRLSGFTEDEIKIEFTGLRPGEKLYEELLADGESTLPTPHPKLRIAKPSATPDAQWLADLEQWLAVPSRTEADVKQGLKARVPEYQPSVH</sequence>
<keyword evidence="2" id="KW-1133">Transmembrane helix</keyword>
<evidence type="ECO:0000313" key="5">
    <source>
        <dbReference type="Proteomes" id="UP000031637"/>
    </source>
</evidence>
<dbReference type="KEGG" id="shd:SUTH_03344"/>
<dbReference type="Pfam" id="PF13727">
    <property type="entry name" value="CoA_binding_3"/>
    <property type="match status" value="1"/>
</dbReference>
<dbReference type="PANTHER" id="PTHR43318:SF1">
    <property type="entry name" value="POLYSACCHARIDE BIOSYNTHESIS PROTEIN EPSC-RELATED"/>
    <property type="match status" value="1"/>
</dbReference>
<evidence type="ECO:0000313" key="4">
    <source>
        <dbReference type="EMBL" id="BAO31114.1"/>
    </source>
</evidence>
<dbReference type="SUPFAM" id="SSF51735">
    <property type="entry name" value="NAD(P)-binding Rossmann-fold domains"/>
    <property type="match status" value="2"/>
</dbReference>
<accession>W0SI37</accession>
<evidence type="ECO:0000256" key="2">
    <source>
        <dbReference type="SAM" id="Phobius"/>
    </source>
</evidence>
<dbReference type="STRING" id="1223802.SUTH_03344"/>
<feature type="transmembrane region" description="Helical" evidence="2">
    <location>
        <begin position="7"/>
        <end position="26"/>
    </location>
</feature>
<evidence type="ECO:0000256" key="1">
    <source>
        <dbReference type="ARBA" id="ARBA00007430"/>
    </source>
</evidence>
<reference evidence="4 5" key="1">
    <citation type="journal article" date="2014" name="Syst. Appl. Microbiol.">
        <title>Complete genomes of freshwater sulfur oxidizers Sulfuricella denitrificans skB26 and Sulfuritalea hydrogenivorans sk43H: genetic insights into the sulfur oxidation pathway of betaproteobacteria.</title>
        <authorList>
            <person name="Watanabe T."/>
            <person name="Kojima H."/>
            <person name="Fukui M."/>
        </authorList>
    </citation>
    <scope>NUCLEOTIDE SEQUENCE [LARGE SCALE GENOMIC DNA]</scope>
    <source>
        <strain evidence="4">DSM22779</strain>
    </source>
</reference>
<protein>
    <submittedName>
        <fullName evidence="4">Putative nucleoside-diphosphate sugar epimerase</fullName>
    </submittedName>
</protein>
<keyword evidence="5" id="KW-1185">Reference proteome</keyword>
<organism evidence="4 5">
    <name type="scientific">Sulfuritalea hydrogenivorans sk43H</name>
    <dbReference type="NCBI Taxonomy" id="1223802"/>
    <lineage>
        <taxon>Bacteria</taxon>
        <taxon>Pseudomonadati</taxon>
        <taxon>Pseudomonadota</taxon>
        <taxon>Betaproteobacteria</taxon>
        <taxon>Nitrosomonadales</taxon>
        <taxon>Sterolibacteriaceae</taxon>
        <taxon>Sulfuritalea</taxon>
    </lineage>
</organism>
<feature type="transmembrane region" description="Helical" evidence="2">
    <location>
        <begin position="46"/>
        <end position="64"/>
    </location>
</feature>
<comment type="similarity">
    <text evidence="1">Belongs to the polysaccharide synthase family.</text>
</comment>
<dbReference type="PANTHER" id="PTHR43318">
    <property type="entry name" value="UDP-N-ACETYLGLUCOSAMINE 4,6-DEHYDRATASE"/>
    <property type="match status" value="1"/>
</dbReference>